<name>A0A6G7YHQ8_9ACTN</name>
<evidence type="ECO:0000313" key="1">
    <source>
        <dbReference type="EMBL" id="QIK76342.1"/>
    </source>
</evidence>
<organism evidence="1 2">
    <name type="scientific">Nocardioides piscis</name>
    <dbReference type="NCBI Taxonomy" id="2714938"/>
    <lineage>
        <taxon>Bacteria</taxon>
        <taxon>Bacillati</taxon>
        <taxon>Actinomycetota</taxon>
        <taxon>Actinomycetes</taxon>
        <taxon>Propionibacteriales</taxon>
        <taxon>Nocardioidaceae</taxon>
        <taxon>Nocardioides</taxon>
    </lineage>
</organism>
<sequence>MTSTDELLARLETTLDALPILSKLSPDQVSVLDEAVVEAMRTEDEAFEQGMQGALALVPRPFRGPARGLLFPKGDRG</sequence>
<reference evidence="1 2" key="1">
    <citation type="submission" date="2020-03" db="EMBL/GenBank/DDBJ databases">
        <title>Nocardioides sp. nov., isolated from fish.</title>
        <authorList>
            <person name="Hyun D.-W."/>
            <person name="Bae J.-W."/>
        </authorList>
    </citation>
    <scope>NUCLEOTIDE SEQUENCE [LARGE SCALE GENOMIC DNA]</scope>
    <source>
        <strain evidence="1 2">HDW12A</strain>
    </source>
</reference>
<dbReference type="EMBL" id="CP049866">
    <property type="protein sequence ID" value="QIK76342.1"/>
    <property type="molecule type" value="Genomic_DNA"/>
</dbReference>
<evidence type="ECO:0000313" key="2">
    <source>
        <dbReference type="Proteomes" id="UP000502035"/>
    </source>
</evidence>
<gene>
    <name evidence="1" type="ORF">G7071_13870</name>
</gene>
<dbReference type="KEGG" id="npi:G7071_13870"/>
<protein>
    <submittedName>
        <fullName evidence="1">Uncharacterized protein</fullName>
    </submittedName>
</protein>
<proteinExistence type="predicted"/>
<keyword evidence="2" id="KW-1185">Reference proteome</keyword>
<dbReference type="RefSeq" id="WP_166319693.1">
    <property type="nucleotide sequence ID" value="NZ_CP049866.1"/>
</dbReference>
<dbReference type="Proteomes" id="UP000502035">
    <property type="component" value="Chromosome"/>
</dbReference>
<accession>A0A6G7YHQ8</accession>
<dbReference type="AlphaFoldDB" id="A0A6G7YHQ8"/>